<dbReference type="GO" id="GO:0004392">
    <property type="term" value="F:heme oxygenase (decyclizing) activity"/>
    <property type="evidence" value="ECO:0007669"/>
    <property type="project" value="UniProtKB-EC"/>
</dbReference>
<name>A0A9D1UPN2_9CORY</name>
<dbReference type="GO" id="GO:0006979">
    <property type="term" value="P:response to oxidative stress"/>
    <property type="evidence" value="ECO:0007669"/>
    <property type="project" value="TreeGrafter"/>
</dbReference>
<evidence type="ECO:0000256" key="1">
    <source>
        <dbReference type="ARBA" id="ARBA00006134"/>
    </source>
</evidence>
<dbReference type="InterPro" id="IPR016084">
    <property type="entry name" value="Haem_Oase-like_multi-hlx"/>
</dbReference>
<dbReference type="PRINTS" id="PR00088">
    <property type="entry name" value="HAEMOXYGNASE"/>
</dbReference>
<accession>A0A9D1UPN2</accession>
<comment type="caution">
    <text evidence="10">The sequence shown here is derived from an EMBL/GenBank/DDBJ whole genome shotgun (WGS) entry which is preliminary data.</text>
</comment>
<dbReference type="PANTHER" id="PTHR10720">
    <property type="entry name" value="HEME OXYGENASE"/>
    <property type="match status" value="1"/>
</dbReference>
<organism evidence="10 11">
    <name type="scientific">Candidatus Corynebacterium gallistercoris</name>
    <dbReference type="NCBI Taxonomy" id="2838530"/>
    <lineage>
        <taxon>Bacteria</taxon>
        <taxon>Bacillati</taxon>
        <taxon>Actinomycetota</taxon>
        <taxon>Actinomycetes</taxon>
        <taxon>Mycobacteriales</taxon>
        <taxon>Corynebacteriaceae</taxon>
        <taxon>Corynebacterium</taxon>
    </lineage>
</organism>
<feature type="binding site" evidence="8">
    <location>
        <position position="18"/>
    </location>
    <ligand>
        <name>heme b</name>
        <dbReference type="ChEBI" id="CHEBI:60344"/>
    </ligand>
</feature>
<dbReference type="SUPFAM" id="SSF48613">
    <property type="entry name" value="Heme oxygenase-like"/>
    <property type="match status" value="1"/>
</dbReference>
<protein>
    <recommendedName>
        <fullName evidence="2">heme oxygenase (biliverdin-producing)</fullName>
        <ecNumber evidence="2">1.14.14.18</ecNumber>
    </recommendedName>
</protein>
<reference evidence="10" key="1">
    <citation type="journal article" date="2021" name="PeerJ">
        <title>Extensive microbial diversity within the chicken gut microbiome revealed by metagenomics and culture.</title>
        <authorList>
            <person name="Gilroy R."/>
            <person name="Ravi A."/>
            <person name="Getino M."/>
            <person name="Pursley I."/>
            <person name="Horton D.L."/>
            <person name="Alikhan N.F."/>
            <person name="Baker D."/>
            <person name="Gharbi K."/>
            <person name="Hall N."/>
            <person name="Watson M."/>
            <person name="Adriaenssens E.M."/>
            <person name="Foster-Nyarko E."/>
            <person name="Jarju S."/>
            <person name="Secka A."/>
            <person name="Antonio M."/>
            <person name="Oren A."/>
            <person name="Chaudhuri R.R."/>
            <person name="La Ragione R."/>
            <person name="Hildebrand F."/>
            <person name="Pallen M.J."/>
        </authorList>
    </citation>
    <scope>NUCLEOTIDE SEQUENCE</scope>
    <source>
        <strain evidence="10">4376</strain>
    </source>
</reference>
<evidence type="ECO:0000256" key="7">
    <source>
        <dbReference type="ARBA" id="ARBA00048328"/>
    </source>
</evidence>
<dbReference type="PANTHER" id="PTHR10720:SF0">
    <property type="entry name" value="HEME OXYGENASE"/>
    <property type="match status" value="1"/>
</dbReference>
<evidence type="ECO:0000256" key="9">
    <source>
        <dbReference type="PIRSR" id="PIRSR000343-2"/>
    </source>
</evidence>
<dbReference type="Gene3D" id="1.20.910.10">
    <property type="entry name" value="Heme oxygenase-like"/>
    <property type="match status" value="1"/>
</dbReference>
<dbReference type="InterPro" id="IPR002051">
    <property type="entry name" value="Haem_Oase"/>
</dbReference>
<dbReference type="InterPro" id="IPR016053">
    <property type="entry name" value="Haem_Oase-like"/>
</dbReference>
<dbReference type="AlphaFoldDB" id="A0A9D1UPN2"/>
<dbReference type="GO" id="GO:0006788">
    <property type="term" value="P:heme oxidation"/>
    <property type="evidence" value="ECO:0007669"/>
    <property type="project" value="InterPro"/>
</dbReference>
<sequence length="235" mass="25712">MKKLENVDNINSLSRRLKEETAAAHERAEHSTFIVDLMSGALDVPAFIALQQQALVFYAAIEKAVEALQTDPRVAKIADRRLDRVPALKADLAALGAENDVAAIEALPATAAYVAALEEIMAEGDAAGLIAHHYVRYLGDLSGGQIIARKMTQLYGLEPEALGFYAFPELGKLKPYKDQYRETLDTLQKFLTEDEQDDMVTVAGEAFLHNMAVFADLGQVHHVPEAPNYAPHRGA</sequence>
<evidence type="ECO:0000256" key="8">
    <source>
        <dbReference type="PIRSR" id="PIRSR000343-1"/>
    </source>
</evidence>
<dbReference type="InterPro" id="IPR018207">
    <property type="entry name" value="Haem_oxygenase_CS"/>
</dbReference>
<dbReference type="Proteomes" id="UP000824189">
    <property type="component" value="Unassembled WGS sequence"/>
</dbReference>
<evidence type="ECO:0000313" key="11">
    <source>
        <dbReference type="Proteomes" id="UP000824189"/>
    </source>
</evidence>
<feature type="binding site" evidence="8">
    <location>
        <position position="181"/>
    </location>
    <ligand>
        <name>heme b</name>
        <dbReference type="ChEBI" id="CHEBI:60344"/>
    </ligand>
</feature>
<evidence type="ECO:0000313" key="10">
    <source>
        <dbReference type="EMBL" id="HIW95579.1"/>
    </source>
</evidence>
<evidence type="ECO:0000256" key="2">
    <source>
        <dbReference type="ARBA" id="ARBA00012360"/>
    </source>
</evidence>
<reference evidence="10" key="2">
    <citation type="submission" date="2021-04" db="EMBL/GenBank/DDBJ databases">
        <authorList>
            <person name="Gilroy R."/>
        </authorList>
    </citation>
    <scope>NUCLEOTIDE SEQUENCE</scope>
    <source>
        <strain evidence="10">4376</strain>
    </source>
</reference>
<dbReference type="EMBL" id="DXFZ01000043">
    <property type="protein sequence ID" value="HIW95579.1"/>
    <property type="molecule type" value="Genomic_DNA"/>
</dbReference>
<keyword evidence="4 9" id="KW-0479">Metal-binding</keyword>
<evidence type="ECO:0000256" key="3">
    <source>
        <dbReference type="ARBA" id="ARBA00022617"/>
    </source>
</evidence>
<dbReference type="PIRSF" id="PIRSF000343">
    <property type="entry name" value="Haem_Oase"/>
    <property type="match status" value="1"/>
</dbReference>
<dbReference type="PROSITE" id="PS00593">
    <property type="entry name" value="HEME_OXYGENASE"/>
    <property type="match status" value="1"/>
</dbReference>
<proteinExistence type="inferred from homology"/>
<evidence type="ECO:0000256" key="4">
    <source>
        <dbReference type="ARBA" id="ARBA00022723"/>
    </source>
</evidence>
<gene>
    <name evidence="10" type="ORF">H9867_03715</name>
</gene>
<comment type="similarity">
    <text evidence="1">Belongs to the heme oxygenase family.</text>
</comment>
<dbReference type="GO" id="GO:0042167">
    <property type="term" value="P:heme catabolic process"/>
    <property type="evidence" value="ECO:0007669"/>
    <property type="project" value="TreeGrafter"/>
</dbReference>
<feature type="binding site" description="axial binding residue" evidence="9">
    <location>
        <position position="25"/>
    </location>
    <ligand>
        <name>heme b</name>
        <dbReference type="ChEBI" id="CHEBI:60344"/>
    </ligand>
    <ligandPart>
        <name>Fe</name>
        <dbReference type="ChEBI" id="CHEBI:18248"/>
    </ligandPart>
</feature>
<comment type="catalytic activity">
    <reaction evidence="7">
        <text>heme b + 3 reduced [NADPH--hemoprotein reductase] + 3 O2 = biliverdin IXalpha + CO + Fe(2+) + 3 oxidized [NADPH--hemoprotein reductase] + 3 H2O + H(+)</text>
        <dbReference type="Rhea" id="RHEA:21764"/>
        <dbReference type="Rhea" id="RHEA-COMP:11964"/>
        <dbReference type="Rhea" id="RHEA-COMP:11965"/>
        <dbReference type="ChEBI" id="CHEBI:15377"/>
        <dbReference type="ChEBI" id="CHEBI:15378"/>
        <dbReference type="ChEBI" id="CHEBI:15379"/>
        <dbReference type="ChEBI" id="CHEBI:17245"/>
        <dbReference type="ChEBI" id="CHEBI:29033"/>
        <dbReference type="ChEBI" id="CHEBI:57618"/>
        <dbReference type="ChEBI" id="CHEBI:57991"/>
        <dbReference type="ChEBI" id="CHEBI:58210"/>
        <dbReference type="ChEBI" id="CHEBI:60344"/>
        <dbReference type="EC" id="1.14.14.18"/>
    </reaction>
</comment>
<evidence type="ECO:0000256" key="5">
    <source>
        <dbReference type="ARBA" id="ARBA00023002"/>
    </source>
</evidence>
<dbReference type="Pfam" id="PF01126">
    <property type="entry name" value="Heme_oxygenase"/>
    <property type="match status" value="1"/>
</dbReference>
<dbReference type="GO" id="GO:0020037">
    <property type="term" value="F:heme binding"/>
    <property type="evidence" value="ECO:0007669"/>
    <property type="project" value="TreeGrafter"/>
</dbReference>
<keyword evidence="5" id="KW-0560">Oxidoreductase</keyword>
<keyword evidence="3 8" id="KW-0349">Heme</keyword>
<dbReference type="CDD" id="cd19165">
    <property type="entry name" value="HemeO"/>
    <property type="match status" value="1"/>
</dbReference>
<dbReference type="GO" id="GO:0046872">
    <property type="term" value="F:metal ion binding"/>
    <property type="evidence" value="ECO:0007669"/>
    <property type="project" value="UniProtKB-KW"/>
</dbReference>
<keyword evidence="6 9" id="KW-0408">Iron</keyword>
<dbReference type="EC" id="1.14.14.18" evidence="2"/>
<feature type="binding site" evidence="8">
    <location>
        <position position="134"/>
    </location>
    <ligand>
        <name>heme b</name>
        <dbReference type="ChEBI" id="CHEBI:60344"/>
    </ligand>
</feature>
<evidence type="ECO:0000256" key="6">
    <source>
        <dbReference type="ARBA" id="ARBA00023004"/>
    </source>
</evidence>